<evidence type="ECO:0000256" key="4">
    <source>
        <dbReference type="SAM" id="SignalP"/>
    </source>
</evidence>
<dbReference type="InterPro" id="IPR025997">
    <property type="entry name" value="SBP_2_dom"/>
</dbReference>
<dbReference type="CDD" id="cd01536">
    <property type="entry name" value="PBP1_ABC_sugar_binding-like"/>
    <property type="match status" value="1"/>
</dbReference>
<dbReference type="Pfam" id="PF13407">
    <property type="entry name" value="Peripla_BP_4"/>
    <property type="match status" value="1"/>
</dbReference>
<feature type="chain" id="PRO_5025514019" evidence="4">
    <location>
        <begin position="24"/>
        <end position="353"/>
    </location>
</feature>
<evidence type="ECO:0000313" key="6">
    <source>
        <dbReference type="EMBL" id="MXY34737.1"/>
    </source>
</evidence>
<evidence type="ECO:0000256" key="3">
    <source>
        <dbReference type="ARBA" id="ARBA00022729"/>
    </source>
</evidence>
<comment type="similarity">
    <text evidence="2">Belongs to the bacterial solute-binding protein 2 family.</text>
</comment>
<dbReference type="Gene3D" id="3.40.50.2300">
    <property type="match status" value="2"/>
</dbReference>
<dbReference type="InterPro" id="IPR028082">
    <property type="entry name" value="Peripla_BP_I"/>
</dbReference>
<feature type="domain" description="Periplasmic binding protein" evidence="5">
    <location>
        <begin position="52"/>
        <end position="308"/>
    </location>
</feature>
<reference evidence="6" key="1">
    <citation type="submission" date="2019-09" db="EMBL/GenBank/DDBJ databases">
        <title>Characterisation of the sponge microbiome using genome-centric metagenomics.</title>
        <authorList>
            <person name="Engelberts J.P."/>
            <person name="Robbins S.J."/>
            <person name="De Goeij J.M."/>
            <person name="Aranda M."/>
            <person name="Bell S.C."/>
            <person name="Webster N.S."/>
        </authorList>
    </citation>
    <scope>NUCLEOTIDE SEQUENCE</scope>
    <source>
        <strain evidence="6">SB0664_bin_43</strain>
    </source>
</reference>
<protein>
    <submittedName>
        <fullName evidence="6">Sugar ABC transporter substrate-binding protein</fullName>
    </submittedName>
</protein>
<dbReference type="EMBL" id="VXRY01000478">
    <property type="protein sequence ID" value="MXY34737.1"/>
    <property type="molecule type" value="Genomic_DNA"/>
</dbReference>
<proteinExistence type="inferred from homology"/>
<keyword evidence="3 4" id="KW-0732">Signal</keyword>
<comment type="subcellular location">
    <subcellularLocation>
        <location evidence="1">Cell envelope</location>
    </subcellularLocation>
</comment>
<dbReference type="GO" id="GO:0030313">
    <property type="term" value="C:cell envelope"/>
    <property type="evidence" value="ECO:0007669"/>
    <property type="project" value="UniProtKB-SubCell"/>
</dbReference>
<accession>A0A6B0Y3Y0</accession>
<feature type="signal peptide" evidence="4">
    <location>
        <begin position="1"/>
        <end position="23"/>
    </location>
</feature>
<dbReference type="AlphaFoldDB" id="A0A6B0Y3Y0"/>
<dbReference type="GO" id="GO:0030246">
    <property type="term" value="F:carbohydrate binding"/>
    <property type="evidence" value="ECO:0007669"/>
    <property type="project" value="UniProtKB-ARBA"/>
</dbReference>
<dbReference type="PANTHER" id="PTHR46847">
    <property type="entry name" value="D-ALLOSE-BINDING PERIPLASMIC PROTEIN-RELATED"/>
    <property type="match status" value="1"/>
</dbReference>
<evidence type="ECO:0000256" key="1">
    <source>
        <dbReference type="ARBA" id="ARBA00004196"/>
    </source>
</evidence>
<name>A0A6B0Y3Y0_9RHOB</name>
<gene>
    <name evidence="6" type="ORF">F4Y60_11750</name>
</gene>
<dbReference type="PANTHER" id="PTHR46847:SF1">
    <property type="entry name" value="D-ALLOSE-BINDING PERIPLASMIC PROTEIN-RELATED"/>
    <property type="match status" value="1"/>
</dbReference>
<organism evidence="6">
    <name type="scientific">Boseongicola sp. SB0664_bin_43</name>
    <dbReference type="NCBI Taxonomy" id="2604844"/>
    <lineage>
        <taxon>Bacteria</taxon>
        <taxon>Pseudomonadati</taxon>
        <taxon>Pseudomonadota</taxon>
        <taxon>Alphaproteobacteria</taxon>
        <taxon>Rhodobacterales</taxon>
        <taxon>Paracoccaceae</taxon>
        <taxon>Boseongicola</taxon>
    </lineage>
</organism>
<evidence type="ECO:0000259" key="5">
    <source>
        <dbReference type="Pfam" id="PF13407"/>
    </source>
</evidence>
<dbReference type="SUPFAM" id="SSF53822">
    <property type="entry name" value="Periplasmic binding protein-like I"/>
    <property type="match status" value="1"/>
</dbReference>
<evidence type="ECO:0000256" key="2">
    <source>
        <dbReference type="ARBA" id="ARBA00007639"/>
    </source>
</evidence>
<sequence>MQNFAKVASGAGVVALAAGLAHAEVVSPSGGHSIDVGLDAPIVVPGDTPLKVAFFIATKANNYVVAMVDEAERIAEDLGFELEVFDAQFNAQIQMDQLENVLENGDFNAWYVTPVDSNLMCDVVTKDAAAKNIVVATSNISICGRDMNHFADQWEPGIITYVGAAETVDYIGRWMDTVVADREGVESNALLMKGFAGLTITNALEAGAERLSAADNNFNFVGQAYGDFTAADAQAKIETLLVAHPEANVILSSYSDMTVGAINALEDAGRLDDVAVYDIGAGIDSVPLIQEGAITASATFAPRTHVRQSLGAIVGVWQFGVMPPPVQDGLMLGDINNPVLIKAEDLGAYTPQY</sequence>
<comment type="caution">
    <text evidence="6">The sequence shown here is derived from an EMBL/GenBank/DDBJ whole genome shotgun (WGS) entry which is preliminary data.</text>
</comment>